<organism evidence="2 3">
    <name type="scientific">Arenimonas soli</name>
    <dbReference type="NCBI Taxonomy" id="2269504"/>
    <lineage>
        <taxon>Bacteria</taxon>
        <taxon>Pseudomonadati</taxon>
        <taxon>Pseudomonadota</taxon>
        <taxon>Gammaproteobacteria</taxon>
        <taxon>Lysobacterales</taxon>
        <taxon>Lysobacteraceae</taxon>
        <taxon>Arenimonas</taxon>
    </lineage>
</organism>
<accession>A0ABQ1HCF3</accession>
<dbReference type="EMBL" id="BMKC01000001">
    <property type="protein sequence ID" value="GGA70428.1"/>
    <property type="molecule type" value="Genomic_DNA"/>
</dbReference>
<evidence type="ECO:0000256" key="1">
    <source>
        <dbReference type="SAM" id="SignalP"/>
    </source>
</evidence>
<name>A0ABQ1HCF3_9GAMM</name>
<sequence>MNTARKCLFLASATLLLGACASTDSAGLAGKATITNDNDYMAAVEQAAKPAGVRVVWVNPPKERKDD</sequence>
<gene>
    <name evidence="2" type="ORF">GCM10011521_05690</name>
</gene>
<keyword evidence="1" id="KW-0732">Signal</keyword>
<dbReference type="Proteomes" id="UP000623419">
    <property type="component" value="Unassembled WGS sequence"/>
</dbReference>
<keyword evidence="3" id="KW-1185">Reference proteome</keyword>
<reference evidence="3" key="1">
    <citation type="journal article" date="2019" name="Int. J. Syst. Evol. Microbiol.">
        <title>The Global Catalogue of Microorganisms (GCM) 10K type strain sequencing project: providing services to taxonomists for standard genome sequencing and annotation.</title>
        <authorList>
            <consortium name="The Broad Institute Genomics Platform"/>
            <consortium name="The Broad Institute Genome Sequencing Center for Infectious Disease"/>
            <person name="Wu L."/>
            <person name="Ma J."/>
        </authorList>
    </citation>
    <scope>NUCLEOTIDE SEQUENCE [LARGE SCALE GENOMIC DNA]</scope>
    <source>
        <strain evidence="3">CGMCC 1.15905</strain>
    </source>
</reference>
<feature type="signal peptide" evidence="1">
    <location>
        <begin position="1"/>
        <end position="26"/>
    </location>
</feature>
<dbReference type="RefSeq" id="WP_188661088.1">
    <property type="nucleotide sequence ID" value="NZ_BMKC01000001.1"/>
</dbReference>
<feature type="chain" id="PRO_5045905905" evidence="1">
    <location>
        <begin position="27"/>
        <end position="67"/>
    </location>
</feature>
<proteinExistence type="predicted"/>
<evidence type="ECO:0000313" key="3">
    <source>
        <dbReference type="Proteomes" id="UP000623419"/>
    </source>
</evidence>
<protein>
    <submittedName>
        <fullName evidence="2">Uncharacterized protein</fullName>
    </submittedName>
</protein>
<dbReference type="PROSITE" id="PS51257">
    <property type="entry name" value="PROKAR_LIPOPROTEIN"/>
    <property type="match status" value="1"/>
</dbReference>
<evidence type="ECO:0000313" key="2">
    <source>
        <dbReference type="EMBL" id="GGA70428.1"/>
    </source>
</evidence>
<comment type="caution">
    <text evidence="2">The sequence shown here is derived from an EMBL/GenBank/DDBJ whole genome shotgun (WGS) entry which is preliminary data.</text>
</comment>